<feature type="transmembrane region" description="Helical" evidence="1">
    <location>
        <begin position="170"/>
        <end position="196"/>
    </location>
</feature>
<feature type="transmembrane region" description="Helical" evidence="1">
    <location>
        <begin position="110"/>
        <end position="133"/>
    </location>
</feature>
<protein>
    <submittedName>
        <fullName evidence="2">Uncharacterized protein</fullName>
    </submittedName>
</protein>
<dbReference type="Proteomes" id="UP001145072">
    <property type="component" value="Unassembled WGS sequence"/>
</dbReference>
<keyword evidence="3" id="KW-1185">Reference proteome</keyword>
<keyword evidence="1" id="KW-0812">Transmembrane</keyword>
<reference evidence="2" key="1">
    <citation type="submission" date="2022-06" db="EMBL/GenBank/DDBJ databases">
        <title>Aquibacillus sp. a new bacterium isolated from soil saline samples.</title>
        <authorList>
            <person name="Galisteo C."/>
            <person name="De La Haba R."/>
            <person name="Sanchez-Porro C."/>
            <person name="Ventosa A."/>
        </authorList>
    </citation>
    <scope>NUCLEOTIDE SEQUENCE</scope>
    <source>
        <strain evidence="2">JCM 12387</strain>
    </source>
</reference>
<feature type="transmembrane region" description="Helical" evidence="1">
    <location>
        <begin position="208"/>
        <end position="229"/>
    </location>
</feature>
<feature type="transmembrane region" description="Helical" evidence="1">
    <location>
        <begin position="47"/>
        <end position="66"/>
    </location>
</feature>
<evidence type="ECO:0000313" key="2">
    <source>
        <dbReference type="EMBL" id="MDC3421712.1"/>
    </source>
</evidence>
<feature type="transmembrane region" description="Helical" evidence="1">
    <location>
        <begin position="21"/>
        <end position="41"/>
    </location>
</feature>
<sequence>MIRQIKALLYFFVADFRFSFLIFWTILSATVVISLGATYYLQDVENSSMYLAISGAIYVYGAILGFITVRESLTFALKMGGTRKSYFVAVGAFFLGLSVVMAILDNLYHVIIMAFVNNVGLDIFTLIHPAMILGEANSIWYRFSIDVFVIFLLMSIFYFLGLVFHKYNLIGGYVVIGVVALVLFISSAAGVLLDLLQELFVNPSFNHYVIAFVIGIVLYLTSWLLVYNIPAKSARAS</sequence>
<dbReference type="AlphaFoldDB" id="A0A9X3WKZ8"/>
<feature type="transmembrane region" description="Helical" evidence="1">
    <location>
        <begin position="86"/>
        <end position="104"/>
    </location>
</feature>
<evidence type="ECO:0000256" key="1">
    <source>
        <dbReference type="SAM" id="Phobius"/>
    </source>
</evidence>
<dbReference type="RefSeq" id="WP_259866003.1">
    <property type="nucleotide sequence ID" value="NZ_JAMQJZ010000013.1"/>
</dbReference>
<keyword evidence="1" id="KW-1133">Transmembrane helix</keyword>
<feature type="transmembrane region" description="Helical" evidence="1">
    <location>
        <begin position="145"/>
        <end position="164"/>
    </location>
</feature>
<organism evidence="2 3">
    <name type="scientific">Aquibacillus koreensis</name>
    <dbReference type="NCBI Taxonomy" id="279446"/>
    <lineage>
        <taxon>Bacteria</taxon>
        <taxon>Bacillati</taxon>
        <taxon>Bacillota</taxon>
        <taxon>Bacilli</taxon>
        <taxon>Bacillales</taxon>
        <taxon>Bacillaceae</taxon>
        <taxon>Aquibacillus</taxon>
    </lineage>
</organism>
<accession>A0A9X3WKZ8</accession>
<gene>
    <name evidence="2" type="ORF">NC661_15170</name>
</gene>
<dbReference type="EMBL" id="JAMQJZ010000013">
    <property type="protein sequence ID" value="MDC3421712.1"/>
    <property type="molecule type" value="Genomic_DNA"/>
</dbReference>
<name>A0A9X3WKZ8_9BACI</name>
<keyword evidence="1" id="KW-0472">Membrane</keyword>
<evidence type="ECO:0000313" key="3">
    <source>
        <dbReference type="Proteomes" id="UP001145072"/>
    </source>
</evidence>
<proteinExistence type="predicted"/>
<comment type="caution">
    <text evidence="2">The sequence shown here is derived from an EMBL/GenBank/DDBJ whole genome shotgun (WGS) entry which is preliminary data.</text>
</comment>